<dbReference type="AlphaFoldDB" id="A0A849I593"/>
<sequence>MRIPYLPPALGLVACLASASPSLSANPDFDITGTWAAEGKACSEAQLFVEFDGRDVLAYSGPAGKARVAADYSTAFAGDRLTVNLTKADSREGDEWRFILDGSNRMRLDSAFFAPAGTTGGLMKLTRCPRA</sequence>
<dbReference type="EMBL" id="JABEPP010000001">
    <property type="protein sequence ID" value="NNM71505.1"/>
    <property type="molecule type" value="Genomic_DNA"/>
</dbReference>
<gene>
    <name evidence="2" type="ORF">HJG44_03715</name>
</gene>
<accession>A0A849I593</accession>
<feature type="chain" id="PRO_5032504213" evidence="1">
    <location>
        <begin position="26"/>
        <end position="131"/>
    </location>
</feature>
<name>A0A849I593_9HYPH</name>
<evidence type="ECO:0000256" key="1">
    <source>
        <dbReference type="SAM" id="SignalP"/>
    </source>
</evidence>
<proteinExistence type="predicted"/>
<dbReference type="Proteomes" id="UP000564885">
    <property type="component" value="Unassembled WGS sequence"/>
</dbReference>
<evidence type="ECO:0000313" key="3">
    <source>
        <dbReference type="Proteomes" id="UP000564885"/>
    </source>
</evidence>
<protein>
    <submittedName>
        <fullName evidence="2">Uncharacterized protein</fullName>
    </submittedName>
</protein>
<comment type="caution">
    <text evidence="2">The sequence shown here is derived from an EMBL/GenBank/DDBJ whole genome shotgun (WGS) entry which is preliminary data.</text>
</comment>
<dbReference type="RefSeq" id="WP_171216958.1">
    <property type="nucleotide sequence ID" value="NZ_JABEPP010000001.1"/>
</dbReference>
<keyword evidence="3" id="KW-1185">Reference proteome</keyword>
<dbReference type="PROSITE" id="PS51257">
    <property type="entry name" value="PROKAR_LIPOPROTEIN"/>
    <property type="match status" value="1"/>
</dbReference>
<organism evidence="2 3">
    <name type="scientific">Enterovirga aerilata</name>
    <dbReference type="NCBI Taxonomy" id="2730920"/>
    <lineage>
        <taxon>Bacteria</taxon>
        <taxon>Pseudomonadati</taxon>
        <taxon>Pseudomonadota</taxon>
        <taxon>Alphaproteobacteria</taxon>
        <taxon>Hyphomicrobiales</taxon>
        <taxon>Methylobacteriaceae</taxon>
        <taxon>Enterovirga</taxon>
    </lineage>
</organism>
<reference evidence="2 3" key="1">
    <citation type="submission" date="2020-04" db="EMBL/GenBank/DDBJ databases">
        <title>Enterovirga sp. isolate from soil.</title>
        <authorList>
            <person name="Chea S."/>
            <person name="Kim D.-U."/>
        </authorList>
    </citation>
    <scope>NUCLEOTIDE SEQUENCE [LARGE SCALE GENOMIC DNA]</scope>
    <source>
        <strain evidence="2 3">DB1703</strain>
    </source>
</reference>
<feature type="signal peptide" evidence="1">
    <location>
        <begin position="1"/>
        <end position="25"/>
    </location>
</feature>
<evidence type="ECO:0000313" key="2">
    <source>
        <dbReference type="EMBL" id="NNM71505.1"/>
    </source>
</evidence>
<keyword evidence="1" id="KW-0732">Signal</keyword>